<dbReference type="InterPro" id="IPR045247">
    <property type="entry name" value="Oye-like"/>
</dbReference>
<accession>A0A1X6PHC5</accession>
<dbReference type="GO" id="GO:0016628">
    <property type="term" value="F:oxidoreductase activity, acting on the CH-CH group of donors, NAD or NADP as acceptor"/>
    <property type="evidence" value="ECO:0007669"/>
    <property type="project" value="UniProtKB-ARBA"/>
</dbReference>
<sequence>MAPSPLLTPFTLADDLKLKNRMVLSPMTRGRTGDMQRPDKMTAQYYVQRASAGLIITEGTLISTVANGWVGAPEIYSKGATLAWKEVTDAVHAAGGLIFCQLWHCGRASHSSFHAKEGKAVAPSAIAINEPTIHAPIGKVPHEVPAPMTVDQIKETVADFERAAANAKAAGFDGVEIHGANGYLIDSFLQTKTNKRTDEYGGESLENRFRFLKEVTEAVLKVWPASRVGVRLSPNGVYNDQGSPDFREAFPWFVEQLDKYKLAYIHFIIGLGFGFHKLGEPMVMADFRKSTSSALMANCGYTKESGEKEITDGNSDLISYGRPWITNPDLPARFETGAKLANDPPVGVWYSPGPKGYVDYPNADGTIV</sequence>
<evidence type="ECO:0000256" key="1">
    <source>
        <dbReference type="ARBA" id="ARBA00001917"/>
    </source>
</evidence>
<proteinExistence type="inferred from homology"/>
<dbReference type="GO" id="GO:0010181">
    <property type="term" value="F:FMN binding"/>
    <property type="evidence" value="ECO:0007669"/>
    <property type="project" value="InterPro"/>
</dbReference>
<evidence type="ECO:0000256" key="3">
    <source>
        <dbReference type="ARBA" id="ARBA00023002"/>
    </source>
</evidence>
<dbReference type="EMBL" id="KV918777">
    <property type="protein sequence ID" value="OSX80294.1"/>
    <property type="molecule type" value="Genomic_DNA"/>
</dbReference>
<keyword evidence="6" id="KW-1185">Reference proteome</keyword>
<dbReference type="Pfam" id="PF00724">
    <property type="entry name" value="Oxidored_FMN"/>
    <property type="match status" value="1"/>
</dbReference>
<protein>
    <recommendedName>
        <fullName evidence="4">NADH:flavin oxidoreductase/NADH oxidase N-terminal domain-containing protein</fullName>
    </recommendedName>
</protein>
<dbReference type="Proteomes" id="UP000218209">
    <property type="component" value="Unassembled WGS sequence"/>
</dbReference>
<evidence type="ECO:0000256" key="2">
    <source>
        <dbReference type="ARBA" id="ARBA00005979"/>
    </source>
</evidence>
<dbReference type="GO" id="GO:0005829">
    <property type="term" value="C:cytosol"/>
    <property type="evidence" value="ECO:0007669"/>
    <property type="project" value="UniProtKB-ARBA"/>
</dbReference>
<dbReference type="PANTHER" id="PTHR22893:SF91">
    <property type="entry name" value="NADPH DEHYDROGENASE 2-RELATED"/>
    <property type="match status" value="1"/>
</dbReference>
<reference evidence="5 6" key="1">
    <citation type="submission" date="2017-03" db="EMBL/GenBank/DDBJ databases">
        <title>WGS assembly of Porphyra umbilicalis.</title>
        <authorList>
            <person name="Brawley S.H."/>
            <person name="Blouin N.A."/>
            <person name="Ficko-Blean E."/>
            <person name="Wheeler G.L."/>
            <person name="Lohr M."/>
            <person name="Goodson H.V."/>
            <person name="Jenkins J.W."/>
            <person name="Blaby-Haas C.E."/>
            <person name="Helliwell K.E."/>
            <person name="Chan C."/>
            <person name="Marriage T."/>
            <person name="Bhattacharya D."/>
            <person name="Klein A.S."/>
            <person name="Badis Y."/>
            <person name="Brodie J."/>
            <person name="Cao Y."/>
            <person name="Collen J."/>
            <person name="Dittami S.M."/>
            <person name="Gachon C.M."/>
            <person name="Green B.R."/>
            <person name="Karpowicz S."/>
            <person name="Kim J.W."/>
            <person name="Kudahl U."/>
            <person name="Lin S."/>
            <person name="Michel G."/>
            <person name="Mittag M."/>
            <person name="Olson B.J."/>
            <person name="Pangilinan J."/>
            <person name="Peng Y."/>
            <person name="Qiu H."/>
            <person name="Shu S."/>
            <person name="Singer J.T."/>
            <person name="Smith A.G."/>
            <person name="Sprecher B.N."/>
            <person name="Wagner V."/>
            <person name="Wang W."/>
            <person name="Wang Z.-Y."/>
            <person name="Yan J."/>
            <person name="Yarish C."/>
            <person name="Zoeuner-Riek S."/>
            <person name="Zhuang Y."/>
            <person name="Zou Y."/>
            <person name="Lindquist E.A."/>
            <person name="Grimwood J."/>
            <person name="Barry K."/>
            <person name="Rokhsar D.S."/>
            <person name="Schmutz J."/>
            <person name="Stiller J.W."/>
            <person name="Grossman A.R."/>
            <person name="Prochnik S.E."/>
        </authorList>
    </citation>
    <scope>NUCLEOTIDE SEQUENCE [LARGE SCALE GENOMIC DNA]</scope>
    <source>
        <strain evidence="5">4086291</strain>
    </source>
</reference>
<dbReference type="PANTHER" id="PTHR22893">
    <property type="entry name" value="NADH OXIDOREDUCTASE-RELATED"/>
    <property type="match status" value="1"/>
</dbReference>
<dbReference type="InterPro" id="IPR001155">
    <property type="entry name" value="OxRdtase_FMN_N"/>
</dbReference>
<dbReference type="OrthoDB" id="1663137at2759"/>
<name>A0A1X6PHC5_PORUM</name>
<keyword evidence="3" id="KW-0560">Oxidoreductase</keyword>
<dbReference type="Gene3D" id="3.20.20.70">
    <property type="entry name" value="Aldolase class I"/>
    <property type="match status" value="1"/>
</dbReference>
<evidence type="ECO:0000259" key="4">
    <source>
        <dbReference type="Pfam" id="PF00724"/>
    </source>
</evidence>
<gene>
    <name evidence="5" type="ORF">BU14_0055s0017</name>
</gene>
<comment type="similarity">
    <text evidence="2">Belongs to the NADH:flavin oxidoreductase/NADH oxidase family.</text>
</comment>
<dbReference type="FunFam" id="3.20.20.70:FF:000059">
    <property type="entry name" value="N-ethylmaleimide reductase, FMN-linked"/>
    <property type="match status" value="1"/>
</dbReference>
<dbReference type="InterPro" id="IPR013785">
    <property type="entry name" value="Aldolase_TIM"/>
</dbReference>
<evidence type="ECO:0000313" key="5">
    <source>
        <dbReference type="EMBL" id="OSX80294.1"/>
    </source>
</evidence>
<organism evidence="5 6">
    <name type="scientific">Porphyra umbilicalis</name>
    <name type="common">Purple laver</name>
    <name type="synonym">Red alga</name>
    <dbReference type="NCBI Taxonomy" id="2786"/>
    <lineage>
        <taxon>Eukaryota</taxon>
        <taxon>Rhodophyta</taxon>
        <taxon>Bangiophyceae</taxon>
        <taxon>Bangiales</taxon>
        <taxon>Bangiaceae</taxon>
        <taxon>Porphyra</taxon>
    </lineage>
</organism>
<dbReference type="CDD" id="cd02933">
    <property type="entry name" value="OYE_like_FMN"/>
    <property type="match status" value="1"/>
</dbReference>
<dbReference type="SUPFAM" id="SSF51395">
    <property type="entry name" value="FMN-linked oxidoreductases"/>
    <property type="match status" value="1"/>
</dbReference>
<comment type="cofactor">
    <cofactor evidence="1">
        <name>FMN</name>
        <dbReference type="ChEBI" id="CHEBI:58210"/>
    </cofactor>
</comment>
<feature type="domain" description="NADH:flavin oxidoreductase/NADH oxidase N-terminal" evidence="4">
    <location>
        <begin position="6"/>
        <end position="338"/>
    </location>
</feature>
<dbReference type="AlphaFoldDB" id="A0A1X6PHC5"/>
<evidence type="ECO:0000313" key="6">
    <source>
        <dbReference type="Proteomes" id="UP000218209"/>
    </source>
</evidence>